<name>A0ACA6QMG3_VIBAE</name>
<reference evidence="1" key="1">
    <citation type="submission" date="2009-10" db="EMBL/GenBank/DDBJ databases">
        <authorList>
            <consortium name="Los Alamos National Laboratory (LANL)"/>
            <consortium name="National Microbial Pathogen Data Resource (NMPDR)"/>
            <person name="Munk A.C."/>
            <person name="Tapia R."/>
            <person name="Green L."/>
            <person name="Rogers Y."/>
            <person name="Detter J.C."/>
            <person name="Bruce D."/>
            <person name="Brettin T.S."/>
            <person name="Colwell R."/>
            <person name="Huq A."/>
            <person name="Grim C.J."/>
            <person name="Hasan N.A."/>
            <person name="Vonstein V."/>
            <person name="Bartels D."/>
        </authorList>
    </citation>
    <scope>NUCLEOTIDE SEQUENCE</scope>
    <source>
        <strain evidence="1">EX25</strain>
    </source>
</reference>
<sequence>MLELTLGKSNPEFLSEAEVNFEKLVKELFSSACHTQLPDSWKCEPNTEFEQSGYIVKSVQDDVSAPHTLKVLIAAKNEFPQGLEVRDQFLHLQ</sequence>
<dbReference type="Proteomes" id="UP000002571">
    <property type="component" value="Chromosome 1"/>
</dbReference>
<keyword evidence="2" id="KW-1185">Reference proteome</keyword>
<protein>
    <submittedName>
        <fullName evidence="1">Uncharacterized protein</fullName>
    </submittedName>
</protein>
<accession>A0ACA6QMG3</accession>
<evidence type="ECO:0000313" key="1">
    <source>
        <dbReference type="EMBL" id="ACY51346.1"/>
    </source>
</evidence>
<dbReference type="EMBL" id="CP001805">
    <property type="protein sequence ID" value="ACY51346.1"/>
    <property type="molecule type" value="Genomic_DNA"/>
</dbReference>
<evidence type="ECO:0000313" key="2">
    <source>
        <dbReference type="Proteomes" id="UP000002571"/>
    </source>
</evidence>
<proteinExistence type="predicted"/>
<organism evidence="1 2">
    <name type="scientific">Vibrio antiquarius (strain Ex25)</name>
    <dbReference type="NCBI Taxonomy" id="150340"/>
    <lineage>
        <taxon>Bacteria</taxon>
        <taxon>Pseudomonadati</taxon>
        <taxon>Pseudomonadota</taxon>
        <taxon>Gammaproteobacteria</taxon>
        <taxon>Vibrionales</taxon>
        <taxon>Vibrionaceae</taxon>
        <taxon>Vibrio</taxon>
        <taxon>Vibrio diabolicus subgroup</taxon>
    </lineage>
</organism>
<gene>
    <name evidence="1" type="ordered locus">VEA_003186</name>
</gene>